<evidence type="ECO:0000256" key="2">
    <source>
        <dbReference type="ARBA" id="ARBA00022614"/>
    </source>
</evidence>
<gene>
    <name evidence="11" type="ORF">HanXRQr2_Chr14g0630691</name>
</gene>
<dbReference type="GO" id="GO:0004672">
    <property type="term" value="F:protein kinase activity"/>
    <property type="evidence" value="ECO:0007669"/>
    <property type="project" value="InterPro"/>
</dbReference>
<reference evidence="11" key="2">
    <citation type="submission" date="2020-06" db="EMBL/GenBank/DDBJ databases">
        <title>Helianthus annuus Genome sequencing and assembly Release 2.</title>
        <authorList>
            <person name="Gouzy J."/>
            <person name="Langlade N."/>
            <person name="Munos S."/>
        </authorList>
    </citation>
    <scope>NUCLEOTIDE SEQUENCE</scope>
    <source>
        <tissue evidence="11">Leaves</tissue>
    </source>
</reference>
<dbReference type="InterPro" id="IPR000719">
    <property type="entry name" value="Prot_kinase_dom"/>
</dbReference>
<evidence type="ECO:0000256" key="7">
    <source>
        <dbReference type="ARBA" id="ARBA00023136"/>
    </source>
</evidence>
<organism evidence="11 12">
    <name type="scientific">Helianthus annuus</name>
    <name type="common">Common sunflower</name>
    <dbReference type="NCBI Taxonomy" id="4232"/>
    <lineage>
        <taxon>Eukaryota</taxon>
        <taxon>Viridiplantae</taxon>
        <taxon>Streptophyta</taxon>
        <taxon>Embryophyta</taxon>
        <taxon>Tracheophyta</taxon>
        <taxon>Spermatophyta</taxon>
        <taxon>Magnoliopsida</taxon>
        <taxon>eudicotyledons</taxon>
        <taxon>Gunneridae</taxon>
        <taxon>Pentapetalae</taxon>
        <taxon>asterids</taxon>
        <taxon>campanulids</taxon>
        <taxon>Asterales</taxon>
        <taxon>Asteraceae</taxon>
        <taxon>Asteroideae</taxon>
        <taxon>Heliantheae alliance</taxon>
        <taxon>Heliantheae</taxon>
        <taxon>Helianthus</taxon>
    </lineage>
</organism>
<dbReference type="Proteomes" id="UP000215914">
    <property type="component" value="Unassembled WGS sequence"/>
</dbReference>
<feature type="domain" description="Protein kinase" evidence="10">
    <location>
        <begin position="1"/>
        <end position="131"/>
    </location>
</feature>
<dbReference type="SUPFAM" id="SSF56112">
    <property type="entry name" value="Protein kinase-like (PK-like)"/>
    <property type="match status" value="1"/>
</dbReference>
<evidence type="ECO:0000256" key="6">
    <source>
        <dbReference type="ARBA" id="ARBA00022989"/>
    </source>
</evidence>
<dbReference type="InterPro" id="IPR011009">
    <property type="entry name" value="Kinase-like_dom_sf"/>
</dbReference>
<keyword evidence="6" id="KW-1133">Transmembrane helix</keyword>
<keyword evidence="12" id="KW-1185">Reference proteome</keyword>
<dbReference type="InterPro" id="IPR052422">
    <property type="entry name" value="Auxin_Ser/Thr_Kinase"/>
</dbReference>
<dbReference type="AlphaFoldDB" id="A0A9K3H6M7"/>
<dbReference type="GO" id="GO:0016020">
    <property type="term" value="C:membrane"/>
    <property type="evidence" value="ECO:0007669"/>
    <property type="project" value="UniProtKB-SubCell"/>
</dbReference>
<dbReference type="PANTHER" id="PTHR47986:SF13">
    <property type="entry name" value="RECEPTOR PROTEIN KINASE TMK1-LIKE"/>
    <property type="match status" value="1"/>
</dbReference>
<evidence type="ECO:0000256" key="9">
    <source>
        <dbReference type="ARBA" id="ARBA00023180"/>
    </source>
</evidence>
<dbReference type="Gramene" id="mRNA:HanXRQr2_Chr14g0630691">
    <property type="protein sequence ID" value="CDS:HanXRQr2_Chr14g0630691.1"/>
    <property type="gene ID" value="HanXRQr2_Chr14g0630691"/>
</dbReference>
<evidence type="ECO:0000256" key="3">
    <source>
        <dbReference type="ARBA" id="ARBA00022692"/>
    </source>
</evidence>
<comment type="subcellular location">
    <subcellularLocation>
        <location evidence="1">Membrane</location>
        <topology evidence="1">Single-pass membrane protein</topology>
    </subcellularLocation>
</comment>
<keyword evidence="8" id="KW-0675">Receptor</keyword>
<sequence length="131" mass="15083">MLASVGSGSSESPVFKSGNMIILVQVLKNVTKTSQRKRARAWRVRGRLQGPDDGTKIAVKRMEFGVICKKALDEFESKISILTKVRHRHLVLLFGYLTQGPKRILIYEYMPQDELSRHLFHWKNFKLEPLS</sequence>
<comment type="caution">
    <text evidence="11">The sequence shown here is derived from an EMBL/GenBank/DDBJ whole genome shotgun (WGS) entry which is preliminary data.</text>
</comment>
<evidence type="ECO:0000256" key="4">
    <source>
        <dbReference type="ARBA" id="ARBA00022729"/>
    </source>
</evidence>
<keyword evidence="2" id="KW-0433">Leucine-rich repeat</keyword>
<reference evidence="11" key="1">
    <citation type="journal article" date="2017" name="Nature">
        <title>The sunflower genome provides insights into oil metabolism, flowering and Asterid evolution.</title>
        <authorList>
            <person name="Badouin H."/>
            <person name="Gouzy J."/>
            <person name="Grassa C.J."/>
            <person name="Murat F."/>
            <person name="Staton S.E."/>
            <person name="Cottret L."/>
            <person name="Lelandais-Briere C."/>
            <person name="Owens G.L."/>
            <person name="Carrere S."/>
            <person name="Mayjonade B."/>
            <person name="Legrand L."/>
            <person name="Gill N."/>
            <person name="Kane N.C."/>
            <person name="Bowers J.E."/>
            <person name="Hubner S."/>
            <person name="Bellec A."/>
            <person name="Berard A."/>
            <person name="Berges H."/>
            <person name="Blanchet N."/>
            <person name="Boniface M.C."/>
            <person name="Brunel D."/>
            <person name="Catrice O."/>
            <person name="Chaidir N."/>
            <person name="Claudel C."/>
            <person name="Donnadieu C."/>
            <person name="Faraut T."/>
            <person name="Fievet G."/>
            <person name="Helmstetter N."/>
            <person name="King M."/>
            <person name="Knapp S.J."/>
            <person name="Lai Z."/>
            <person name="Le Paslier M.C."/>
            <person name="Lippi Y."/>
            <person name="Lorenzon L."/>
            <person name="Mandel J.R."/>
            <person name="Marage G."/>
            <person name="Marchand G."/>
            <person name="Marquand E."/>
            <person name="Bret-Mestries E."/>
            <person name="Morien E."/>
            <person name="Nambeesan S."/>
            <person name="Nguyen T."/>
            <person name="Pegot-Espagnet P."/>
            <person name="Pouilly N."/>
            <person name="Raftis F."/>
            <person name="Sallet E."/>
            <person name="Schiex T."/>
            <person name="Thomas J."/>
            <person name="Vandecasteele C."/>
            <person name="Vares D."/>
            <person name="Vear F."/>
            <person name="Vautrin S."/>
            <person name="Crespi M."/>
            <person name="Mangin B."/>
            <person name="Burke J.M."/>
            <person name="Salse J."/>
            <person name="Munos S."/>
            <person name="Vincourt P."/>
            <person name="Rieseberg L.H."/>
            <person name="Langlade N.B."/>
        </authorList>
    </citation>
    <scope>NUCLEOTIDE SEQUENCE</scope>
    <source>
        <tissue evidence="11">Leaves</tissue>
    </source>
</reference>
<dbReference type="InterPro" id="IPR001245">
    <property type="entry name" value="Ser-Thr/Tyr_kinase_cat_dom"/>
</dbReference>
<dbReference type="EMBL" id="MNCJ02000329">
    <property type="protein sequence ID" value="KAF5767953.1"/>
    <property type="molecule type" value="Genomic_DNA"/>
</dbReference>
<keyword evidence="7" id="KW-0472">Membrane</keyword>
<dbReference type="PANTHER" id="PTHR47986">
    <property type="entry name" value="OSJNBA0070M12.3 PROTEIN"/>
    <property type="match status" value="1"/>
</dbReference>
<keyword evidence="5" id="KW-0677">Repeat</keyword>
<dbReference type="GO" id="GO:0005524">
    <property type="term" value="F:ATP binding"/>
    <property type="evidence" value="ECO:0007669"/>
    <property type="project" value="InterPro"/>
</dbReference>
<keyword evidence="11" id="KW-0808">Transferase</keyword>
<keyword evidence="9" id="KW-0325">Glycoprotein</keyword>
<name>A0A9K3H6M7_HELAN</name>
<evidence type="ECO:0000259" key="10">
    <source>
        <dbReference type="PROSITE" id="PS50011"/>
    </source>
</evidence>
<evidence type="ECO:0000256" key="5">
    <source>
        <dbReference type="ARBA" id="ARBA00022737"/>
    </source>
</evidence>
<keyword evidence="3" id="KW-0812">Transmembrane</keyword>
<dbReference type="Pfam" id="PF07714">
    <property type="entry name" value="PK_Tyr_Ser-Thr"/>
    <property type="match status" value="1"/>
</dbReference>
<protein>
    <recommendedName>
        <fullName evidence="10">Protein kinase domain-containing protein</fullName>
    </recommendedName>
</protein>
<dbReference type="PROSITE" id="PS50011">
    <property type="entry name" value="PROTEIN_KINASE_DOM"/>
    <property type="match status" value="1"/>
</dbReference>
<proteinExistence type="predicted"/>
<keyword evidence="4" id="KW-0732">Signal</keyword>
<evidence type="ECO:0000313" key="11">
    <source>
        <dbReference type="EMBL" id="KAF5767953.1"/>
    </source>
</evidence>
<evidence type="ECO:0000313" key="12">
    <source>
        <dbReference type="Proteomes" id="UP000215914"/>
    </source>
</evidence>
<evidence type="ECO:0000256" key="8">
    <source>
        <dbReference type="ARBA" id="ARBA00023170"/>
    </source>
</evidence>
<dbReference type="Gene3D" id="3.30.200.20">
    <property type="entry name" value="Phosphorylase Kinase, domain 1"/>
    <property type="match status" value="1"/>
</dbReference>
<accession>A0A9K3H6M7</accession>
<evidence type="ECO:0000256" key="1">
    <source>
        <dbReference type="ARBA" id="ARBA00004167"/>
    </source>
</evidence>